<dbReference type="AlphaFoldDB" id="A0A545AX64"/>
<dbReference type="InterPro" id="IPR023753">
    <property type="entry name" value="FAD/NAD-binding_dom"/>
</dbReference>
<organism evidence="7 8">
    <name type="scientific">Cryptosporangium phraense</name>
    <dbReference type="NCBI Taxonomy" id="2593070"/>
    <lineage>
        <taxon>Bacteria</taxon>
        <taxon>Bacillati</taxon>
        <taxon>Actinomycetota</taxon>
        <taxon>Actinomycetes</taxon>
        <taxon>Cryptosporangiales</taxon>
        <taxon>Cryptosporangiaceae</taxon>
        <taxon>Cryptosporangium</taxon>
    </lineage>
</organism>
<dbReference type="InParanoid" id="A0A545AX64"/>
<keyword evidence="5" id="KW-0560">Oxidoreductase</keyword>
<comment type="caution">
    <text evidence="7">The sequence shown here is derived from an EMBL/GenBank/DDBJ whole genome shotgun (WGS) entry which is preliminary data.</text>
</comment>
<dbReference type="PANTHER" id="PTHR42913:SF3">
    <property type="entry name" value="64 KDA MITOCHONDRIAL NADH DEHYDROGENASE (EUROFUNG)"/>
    <property type="match status" value="1"/>
</dbReference>
<evidence type="ECO:0000256" key="3">
    <source>
        <dbReference type="ARBA" id="ARBA00022630"/>
    </source>
</evidence>
<dbReference type="GO" id="GO:0003955">
    <property type="term" value="F:NAD(P)H dehydrogenase (quinone) activity"/>
    <property type="evidence" value="ECO:0007669"/>
    <property type="project" value="TreeGrafter"/>
</dbReference>
<dbReference type="GO" id="GO:0019646">
    <property type="term" value="P:aerobic electron transport chain"/>
    <property type="evidence" value="ECO:0007669"/>
    <property type="project" value="TreeGrafter"/>
</dbReference>
<reference evidence="7 8" key="1">
    <citation type="submission" date="2019-07" db="EMBL/GenBank/DDBJ databases">
        <title>Cryptosporangium phraense sp. nov., isolated from plant litter.</title>
        <authorList>
            <person name="Suriyachadkun C."/>
        </authorList>
    </citation>
    <scope>NUCLEOTIDE SEQUENCE [LARGE SCALE GENOMIC DNA]</scope>
    <source>
        <strain evidence="7 8">A-T 5661</strain>
    </source>
</reference>
<dbReference type="InterPro" id="IPR036188">
    <property type="entry name" value="FAD/NAD-bd_sf"/>
</dbReference>
<evidence type="ECO:0000256" key="1">
    <source>
        <dbReference type="ARBA" id="ARBA00001974"/>
    </source>
</evidence>
<dbReference type="Pfam" id="PF07992">
    <property type="entry name" value="Pyr_redox_2"/>
    <property type="match status" value="1"/>
</dbReference>
<dbReference type="Proteomes" id="UP000317982">
    <property type="component" value="Unassembled WGS sequence"/>
</dbReference>
<protein>
    <submittedName>
        <fullName evidence="7">FAD-dependent oxidoreductase</fullName>
    </submittedName>
</protein>
<keyword evidence="8" id="KW-1185">Reference proteome</keyword>
<proteinExistence type="inferred from homology"/>
<evidence type="ECO:0000256" key="5">
    <source>
        <dbReference type="ARBA" id="ARBA00023002"/>
    </source>
</evidence>
<name>A0A545AX64_9ACTN</name>
<dbReference type="InterPro" id="IPR051169">
    <property type="entry name" value="NADH-Q_oxidoreductase"/>
</dbReference>
<evidence type="ECO:0000259" key="6">
    <source>
        <dbReference type="Pfam" id="PF07992"/>
    </source>
</evidence>
<evidence type="ECO:0000313" key="8">
    <source>
        <dbReference type="Proteomes" id="UP000317982"/>
    </source>
</evidence>
<dbReference type="FunCoup" id="A0A545AX64">
    <property type="interactions" value="45"/>
</dbReference>
<feature type="domain" description="FAD/NAD(P)-binding" evidence="6">
    <location>
        <begin position="3"/>
        <end position="272"/>
    </location>
</feature>
<dbReference type="OrthoDB" id="9784880at2"/>
<comment type="similarity">
    <text evidence="2">Belongs to the NADH dehydrogenase family.</text>
</comment>
<gene>
    <name evidence="7" type="ORF">FL583_05350</name>
</gene>
<comment type="cofactor">
    <cofactor evidence="1">
        <name>FAD</name>
        <dbReference type="ChEBI" id="CHEBI:57692"/>
    </cofactor>
</comment>
<dbReference type="EMBL" id="VIRS01000003">
    <property type="protein sequence ID" value="TQS45922.1"/>
    <property type="molecule type" value="Genomic_DNA"/>
</dbReference>
<dbReference type="RefSeq" id="WP_142703329.1">
    <property type="nucleotide sequence ID" value="NZ_VIRS01000003.1"/>
</dbReference>
<sequence length="379" mass="40269">MHEIVVLGAGYSGLSATTGLAGRLGARSDVRITVVNPGERFTERLRLHQVAAGQQVADLRIPDLLRKTGVRLVPGWVTAVDADARTVRIDDERELAYDTLVYALGAVADTAAVPGADEHAYTVDNARLFAERLPGKRTVAVCGTGLTGIEAATELAESHPGLTVTLVGRDEPGARLGPKAKAHLDRALDRLGIHVRRAEIVAIDADGVTLADGHLPADAVLWTSGVRVSPLAAKAGLDVDERGRIRTGPTLRSLSHPDVVAIGDAAAIRQSYGVLHGTCQSGMPTGAYAAWAIARALAGKPVKPFRFGYLHVPISLGRRDAVVQFTHPDDSPKRLALTGGLARWYKETVSGSPWPTLSRTAAAPKITMLGWRRGGRYTR</sequence>
<dbReference type="PANTHER" id="PTHR42913">
    <property type="entry name" value="APOPTOSIS-INDUCING FACTOR 1"/>
    <property type="match status" value="1"/>
</dbReference>
<evidence type="ECO:0000256" key="2">
    <source>
        <dbReference type="ARBA" id="ARBA00005272"/>
    </source>
</evidence>
<evidence type="ECO:0000256" key="4">
    <source>
        <dbReference type="ARBA" id="ARBA00022827"/>
    </source>
</evidence>
<dbReference type="PRINTS" id="PR00368">
    <property type="entry name" value="FADPNR"/>
</dbReference>
<accession>A0A545AX64</accession>
<dbReference type="Gene3D" id="3.50.50.100">
    <property type="match status" value="1"/>
</dbReference>
<evidence type="ECO:0000313" key="7">
    <source>
        <dbReference type="EMBL" id="TQS45922.1"/>
    </source>
</evidence>
<keyword evidence="3" id="KW-0285">Flavoprotein</keyword>
<dbReference type="SUPFAM" id="SSF51905">
    <property type="entry name" value="FAD/NAD(P)-binding domain"/>
    <property type="match status" value="1"/>
</dbReference>
<keyword evidence="4" id="KW-0274">FAD</keyword>